<reference evidence="3 4" key="1">
    <citation type="submission" date="2020-08" db="EMBL/GenBank/DDBJ databases">
        <title>Genomic Encyclopedia of Type Strains, Phase IV (KMG-IV): sequencing the most valuable type-strain genomes for metagenomic binning, comparative biology and taxonomic classification.</title>
        <authorList>
            <person name="Goeker M."/>
        </authorList>
    </citation>
    <scope>NUCLEOTIDE SEQUENCE [LARGE SCALE GENOMIC DNA]</scope>
    <source>
        <strain evidence="3 4">DSM 25481</strain>
    </source>
</reference>
<dbReference type="InterPro" id="IPR043426">
    <property type="entry name" value="MltB-like"/>
</dbReference>
<evidence type="ECO:0000313" key="4">
    <source>
        <dbReference type="Proteomes" id="UP000528964"/>
    </source>
</evidence>
<dbReference type="NCBIfam" id="TIGR02283">
    <property type="entry name" value="MltB_2"/>
    <property type="match status" value="1"/>
</dbReference>
<evidence type="ECO:0000259" key="2">
    <source>
        <dbReference type="Pfam" id="PF13406"/>
    </source>
</evidence>
<dbReference type="Proteomes" id="UP000528964">
    <property type="component" value="Unassembled WGS sequence"/>
</dbReference>
<dbReference type="PANTHER" id="PTHR30163">
    <property type="entry name" value="MEMBRANE-BOUND LYTIC MUREIN TRANSGLYCOSYLASE B"/>
    <property type="match status" value="1"/>
</dbReference>
<dbReference type="AlphaFoldDB" id="A0A7W6GER0"/>
<sequence length="280" mass="30065">MHKMKTSVTVAILLAAAATGSASAASCGNTGDGFQQWVQAFKAEAQAQGVSARTAEAALGNVSYDRNLIAFDRNQKVFKQSFEQFSARMASNARVNGAKSRMARYGAVLQRTEQRTGVPAPVILAIWGLETDFGQVQGKKPVFNGLATLAYDCRRTEMFQRELIAAMKIVDRGDLTMSEMRGAAHGELGQAQFLPSSYLKFATDGDGDGRRDLVRSGADTIASIGSYLQGYGWRAGGGWQEGSANFGVFKEWNRSSVYQRTIALLATKIAAATGYSSAGR</sequence>
<evidence type="ECO:0000256" key="1">
    <source>
        <dbReference type="SAM" id="SignalP"/>
    </source>
</evidence>
<keyword evidence="4" id="KW-1185">Reference proteome</keyword>
<dbReference type="Pfam" id="PF13406">
    <property type="entry name" value="SLT_2"/>
    <property type="match status" value="1"/>
</dbReference>
<dbReference type="InterPro" id="IPR011970">
    <property type="entry name" value="MltB_2"/>
</dbReference>
<gene>
    <name evidence="3" type="ORF">GGR24_000755</name>
</gene>
<dbReference type="GO" id="GO:0009253">
    <property type="term" value="P:peptidoglycan catabolic process"/>
    <property type="evidence" value="ECO:0007669"/>
    <property type="project" value="TreeGrafter"/>
</dbReference>
<dbReference type="InterPro" id="IPR023346">
    <property type="entry name" value="Lysozyme-like_dom_sf"/>
</dbReference>
<name>A0A7W6GER0_9HYPH</name>
<dbReference type="SUPFAM" id="SSF53955">
    <property type="entry name" value="Lysozyme-like"/>
    <property type="match status" value="1"/>
</dbReference>
<dbReference type="Gene3D" id="1.10.8.350">
    <property type="entry name" value="Bacterial muramidase"/>
    <property type="match status" value="1"/>
</dbReference>
<feature type="signal peptide" evidence="1">
    <location>
        <begin position="1"/>
        <end position="24"/>
    </location>
</feature>
<feature type="chain" id="PRO_5031218180" evidence="1">
    <location>
        <begin position="25"/>
        <end position="280"/>
    </location>
</feature>
<proteinExistence type="predicted"/>
<accession>A0A7W6GER0</accession>
<organism evidence="3 4">
    <name type="scientific">Hansschlegelia beijingensis</name>
    <dbReference type="NCBI Taxonomy" id="1133344"/>
    <lineage>
        <taxon>Bacteria</taxon>
        <taxon>Pseudomonadati</taxon>
        <taxon>Pseudomonadota</taxon>
        <taxon>Alphaproteobacteria</taxon>
        <taxon>Hyphomicrobiales</taxon>
        <taxon>Methylopilaceae</taxon>
        <taxon>Hansschlegelia</taxon>
    </lineage>
</organism>
<dbReference type="RefSeq" id="WP_183393935.1">
    <property type="nucleotide sequence ID" value="NZ_JACIDR010000001.1"/>
</dbReference>
<dbReference type="PANTHER" id="PTHR30163:SF8">
    <property type="entry name" value="LYTIC MUREIN TRANSGLYCOSYLASE"/>
    <property type="match status" value="1"/>
</dbReference>
<keyword evidence="1" id="KW-0732">Signal</keyword>
<evidence type="ECO:0000313" key="3">
    <source>
        <dbReference type="EMBL" id="MBB3972122.1"/>
    </source>
</evidence>
<protein>
    <submittedName>
        <fullName evidence="3">Lytic murein transglycosylase</fullName>
    </submittedName>
</protein>
<dbReference type="GO" id="GO:0008933">
    <property type="term" value="F:peptidoglycan lytic transglycosylase activity"/>
    <property type="evidence" value="ECO:0007669"/>
    <property type="project" value="TreeGrafter"/>
</dbReference>
<comment type="caution">
    <text evidence="3">The sequence shown here is derived from an EMBL/GenBank/DDBJ whole genome shotgun (WGS) entry which is preliminary data.</text>
</comment>
<dbReference type="PROSITE" id="PS51257">
    <property type="entry name" value="PROKAR_LIPOPROTEIN"/>
    <property type="match status" value="1"/>
</dbReference>
<dbReference type="InterPro" id="IPR031304">
    <property type="entry name" value="SLT_2"/>
</dbReference>
<feature type="domain" description="Transglycosylase SLT" evidence="2">
    <location>
        <begin position="34"/>
        <end position="240"/>
    </location>
</feature>
<dbReference type="EMBL" id="JACIDR010000001">
    <property type="protein sequence ID" value="MBB3972122.1"/>
    <property type="molecule type" value="Genomic_DNA"/>
</dbReference>